<dbReference type="EMBL" id="LZPO01044434">
    <property type="protein sequence ID" value="OBS74388.1"/>
    <property type="molecule type" value="Genomic_DNA"/>
</dbReference>
<evidence type="ECO:0000256" key="1">
    <source>
        <dbReference type="SAM" id="MobiDB-lite"/>
    </source>
</evidence>
<dbReference type="OrthoDB" id="6077919at2759"/>
<protein>
    <submittedName>
        <fullName evidence="2">Uncharacterized protein</fullName>
    </submittedName>
</protein>
<organism evidence="2 3">
    <name type="scientific">Neotoma lepida</name>
    <name type="common">Desert woodrat</name>
    <dbReference type="NCBI Taxonomy" id="56216"/>
    <lineage>
        <taxon>Eukaryota</taxon>
        <taxon>Metazoa</taxon>
        <taxon>Chordata</taxon>
        <taxon>Craniata</taxon>
        <taxon>Vertebrata</taxon>
        <taxon>Euteleostomi</taxon>
        <taxon>Mammalia</taxon>
        <taxon>Eutheria</taxon>
        <taxon>Euarchontoglires</taxon>
        <taxon>Glires</taxon>
        <taxon>Rodentia</taxon>
        <taxon>Myomorpha</taxon>
        <taxon>Muroidea</taxon>
        <taxon>Cricetidae</taxon>
        <taxon>Neotominae</taxon>
        <taxon>Neotoma</taxon>
    </lineage>
</organism>
<reference evidence="2 3" key="1">
    <citation type="submission" date="2016-06" db="EMBL/GenBank/DDBJ databases">
        <title>The Draft Genome Sequence and Annotation of the Desert Woodrat Neotoma lepida.</title>
        <authorList>
            <person name="Campbell M."/>
            <person name="Oakeson K.F."/>
            <person name="Yandell M."/>
            <person name="Halpert J.R."/>
            <person name="Dearing D."/>
        </authorList>
    </citation>
    <scope>NUCLEOTIDE SEQUENCE [LARGE SCALE GENOMIC DNA]</scope>
    <source>
        <strain evidence="2">417</strain>
        <tissue evidence="2">Liver</tissue>
    </source>
</reference>
<feature type="region of interest" description="Disordered" evidence="1">
    <location>
        <begin position="76"/>
        <end position="125"/>
    </location>
</feature>
<name>A0A1A6H711_NEOLE</name>
<evidence type="ECO:0000313" key="3">
    <source>
        <dbReference type="Proteomes" id="UP000092124"/>
    </source>
</evidence>
<dbReference type="Proteomes" id="UP000092124">
    <property type="component" value="Unassembled WGS sequence"/>
</dbReference>
<keyword evidence="3" id="KW-1185">Reference proteome</keyword>
<accession>A0A1A6H711</accession>
<evidence type="ECO:0000313" key="2">
    <source>
        <dbReference type="EMBL" id="OBS74388.1"/>
    </source>
</evidence>
<sequence length="125" mass="14380">MNFSLDHREEPWVKELQDPKEMKQLLDSKIGFEMGMENEEDTSKQKKLETMYPFVVTLEGNALHGPILQKDYVQLENQWEPPPEDLQTDLTKLVDPQNPPLGETPETSNLEEPLNPKPPKKKSPG</sequence>
<dbReference type="AlphaFoldDB" id="A0A1A6H711"/>
<feature type="non-terminal residue" evidence="2">
    <location>
        <position position="125"/>
    </location>
</feature>
<proteinExistence type="predicted"/>
<dbReference type="STRING" id="56216.A0A1A6H711"/>
<gene>
    <name evidence="2" type="ORF">A6R68_15062</name>
</gene>
<comment type="caution">
    <text evidence="2">The sequence shown here is derived from an EMBL/GenBank/DDBJ whole genome shotgun (WGS) entry which is preliminary data.</text>
</comment>